<name>A0AAU9FET1_DROMD</name>
<dbReference type="InterPro" id="IPR012674">
    <property type="entry name" value="Calycin"/>
</dbReference>
<feature type="signal peptide" evidence="1">
    <location>
        <begin position="1"/>
        <end position="21"/>
    </location>
</feature>
<keyword evidence="3" id="KW-1185">Reference proteome</keyword>
<proteinExistence type="predicted"/>
<dbReference type="SUPFAM" id="SSF50814">
    <property type="entry name" value="Lipocalins"/>
    <property type="match status" value="1"/>
</dbReference>
<accession>A0AAU9FET1</accession>
<sequence length="141" mass="15776">MTLNFAVAAGLLLLALPGLEAACSKPSKAIGRTNLTGHLVTFAAWYPVPVHMGACQWSKYPDTFKRRPNKHRFGVIIGTDDKNFVVEYICLDTGKQPKIETLVYTKREQPTALVIKQIESAHTKVGLDKSKIWYCKSQRTK</sequence>
<evidence type="ECO:0000313" key="2">
    <source>
        <dbReference type="EMBL" id="BFF94186.1"/>
    </source>
</evidence>
<keyword evidence="1" id="KW-0732">Signal</keyword>
<evidence type="ECO:0000256" key="1">
    <source>
        <dbReference type="SAM" id="SignalP"/>
    </source>
</evidence>
<dbReference type="EMBL" id="AP029264">
    <property type="protein sequence ID" value="BFF94186.1"/>
    <property type="molecule type" value="Genomic_DNA"/>
</dbReference>
<protein>
    <submittedName>
        <fullName evidence="2">Uncharacterized protein</fullName>
    </submittedName>
</protein>
<dbReference type="Gene3D" id="2.40.128.20">
    <property type="match status" value="1"/>
</dbReference>
<reference evidence="2 3" key="1">
    <citation type="submission" date="2024-02" db="EMBL/GenBank/DDBJ databases">
        <title>A chromosome-level genome assembly of Drosophila madeirensis, a fruit fly species endemic to Madeira island.</title>
        <authorList>
            <person name="Tomihara K."/>
            <person name="Llopart A."/>
            <person name="Yamamoto D."/>
        </authorList>
    </citation>
    <scope>NUCLEOTIDE SEQUENCE [LARGE SCALE GENOMIC DNA]</scope>
    <source>
        <strain evidence="2 3">RF1</strain>
    </source>
</reference>
<organism evidence="2 3">
    <name type="scientific">Drosophila madeirensis</name>
    <name type="common">Fruit fly</name>
    <dbReference type="NCBI Taxonomy" id="30013"/>
    <lineage>
        <taxon>Eukaryota</taxon>
        <taxon>Metazoa</taxon>
        <taxon>Ecdysozoa</taxon>
        <taxon>Arthropoda</taxon>
        <taxon>Hexapoda</taxon>
        <taxon>Insecta</taxon>
        <taxon>Pterygota</taxon>
        <taxon>Neoptera</taxon>
        <taxon>Endopterygota</taxon>
        <taxon>Diptera</taxon>
        <taxon>Brachycera</taxon>
        <taxon>Muscomorpha</taxon>
        <taxon>Ephydroidea</taxon>
        <taxon>Drosophilidae</taxon>
        <taxon>Drosophila</taxon>
        <taxon>Sophophora</taxon>
    </lineage>
</organism>
<dbReference type="AlphaFoldDB" id="A0AAU9FET1"/>
<dbReference type="Proteomes" id="UP001500889">
    <property type="component" value="Chromosome U"/>
</dbReference>
<feature type="chain" id="PRO_5043885623" evidence="1">
    <location>
        <begin position="22"/>
        <end position="141"/>
    </location>
</feature>
<evidence type="ECO:0000313" key="3">
    <source>
        <dbReference type="Proteomes" id="UP001500889"/>
    </source>
</evidence>
<gene>
    <name evidence="2" type="ORF">DMAD_11882</name>
</gene>